<organism evidence="6">
    <name type="scientific">viral metagenome</name>
    <dbReference type="NCBI Taxonomy" id="1070528"/>
    <lineage>
        <taxon>unclassified sequences</taxon>
        <taxon>metagenomes</taxon>
        <taxon>organismal metagenomes</taxon>
    </lineage>
</organism>
<dbReference type="InterPro" id="IPR036643">
    <property type="entry name" value="RNApol_insert_sf"/>
</dbReference>
<dbReference type="PANTHER" id="PTHR11800">
    <property type="entry name" value="DNA-DIRECTED RNA POLYMERASE"/>
    <property type="match status" value="1"/>
</dbReference>
<name>A0A6C0DP48_9ZZZZ</name>
<dbReference type="Pfam" id="PF01193">
    <property type="entry name" value="RNA_pol_L"/>
    <property type="match status" value="1"/>
</dbReference>
<feature type="domain" description="DNA-directed RNA polymerase RpoA/D/Rpb3-type" evidence="5">
    <location>
        <begin position="16"/>
        <end position="297"/>
    </location>
</feature>
<keyword evidence="4" id="KW-0804">Transcription</keyword>
<dbReference type="InterPro" id="IPR011263">
    <property type="entry name" value="DNA-dir_RNA_pol_RpoA/D/Rpb3"/>
</dbReference>
<keyword evidence="3" id="KW-0946">Virion</keyword>
<dbReference type="GO" id="GO:0006351">
    <property type="term" value="P:DNA-templated transcription"/>
    <property type="evidence" value="ECO:0007669"/>
    <property type="project" value="InterPro"/>
</dbReference>
<comment type="subcellular location">
    <subcellularLocation>
        <location evidence="1">Virion</location>
    </subcellularLocation>
</comment>
<reference evidence="6" key="1">
    <citation type="journal article" date="2020" name="Nature">
        <title>Giant virus diversity and host interactions through global metagenomics.</title>
        <authorList>
            <person name="Schulz F."/>
            <person name="Roux S."/>
            <person name="Paez-Espino D."/>
            <person name="Jungbluth S."/>
            <person name="Walsh D.A."/>
            <person name="Denef V.J."/>
            <person name="McMahon K.D."/>
            <person name="Konstantinidis K.T."/>
            <person name="Eloe-Fadrosh E.A."/>
            <person name="Kyrpides N.C."/>
            <person name="Woyke T."/>
        </authorList>
    </citation>
    <scope>NUCLEOTIDE SEQUENCE</scope>
    <source>
        <strain evidence="6">GVMAG-M-3300023174-46</strain>
    </source>
</reference>
<dbReference type="GO" id="GO:0003899">
    <property type="term" value="F:DNA-directed RNA polymerase activity"/>
    <property type="evidence" value="ECO:0007669"/>
    <property type="project" value="InterPro"/>
</dbReference>
<evidence type="ECO:0000256" key="3">
    <source>
        <dbReference type="ARBA" id="ARBA00022844"/>
    </source>
</evidence>
<proteinExistence type="predicted"/>
<dbReference type="SUPFAM" id="SSF56553">
    <property type="entry name" value="Insert subdomain of RNA polymerase alpha subunit"/>
    <property type="match status" value="1"/>
</dbReference>
<dbReference type="InterPro" id="IPR009025">
    <property type="entry name" value="RBP11-like_dimer"/>
</dbReference>
<dbReference type="PANTHER" id="PTHR11800:SF2">
    <property type="entry name" value="DNA-DIRECTED RNA POLYMERASE II SUBUNIT RPB3"/>
    <property type="match status" value="1"/>
</dbReference>
<accession>A0A6C0DP48</accession>
<protein>
    <recommendedName>
        <fullName evidence="5">DNA-directed RNA polymerase RpoA/D/Rpb3-type domain-containing protein</fullName>
    </recommendedName>
</protein>
<dbReference type="InterPro" id="IPR050518">
    <property type="entry name" value="Rpo3/RPB3_RNA_Pol_subunit"/>
</dbReference>
<evidence type="ECO:0000259" key="5">
    <source>
        <dbReference type="SMART" id="SM00662"/>
    </source>
</evidence>
<evidence type="ECO:0000256" key="4">
    <source>
        <dbReference type="ARBA" id="ARBA00023163"/>
    </source>
</evidence>
<evidence type="ECO:0000256" key="2">
    <source>
        <dbReference type="ARBA" id="ARBA00022478"/>
    </source>
</evidence>
<evidence type="ECO:0000313" key="6">
    <source>
        <dbReference type="EMBL" id="QHT18251.1"/>
    </source>
</evidence>
<keyword evidence="2" id="KW-0240">DNA-directed RNA polymerase</keyword>
<dbReference type="InterPro" id="IPR036603">
    <property type="entry name" value="RBP11-like"/>
</dbReference>
<dbReference type="Gene3D" id="2.170.120.12">
    <property type="entry name" value="DNA-directed RNA polymerase, insert domain"/>
    <property type="match status" value="1"/>
</dbReference>
<dbReference type="GO" id="GO:0000428">
    <property type="term" value="C:DNA-directed RNA polymerase complex"/>
    <property type="evidence" value="ECO:0007669"/>
    <property type="project" value="UniProtKB-KW"/>
</dbReference>
<dbReference type="SMART" id="SM00662">
    <property type="entry name" value="RPOLD"/>
    <property type="match status" value="1"/>
</dbReference>
<dbReference type="AlphaFoldDB" id="A0A6C0DP48"/>
<dbReference type="Gene3D" id="3.30.1360.10">
    <property type="entry name" value="RNA polymerase, RBP11-like subunit"/>
    <property type="match status" value="2"/>
</dbReference>
<evidence type="ECO:0000256" key="1">
    <source>
        <dbReference type="ARBA" id="ARBA00004328"/>
    </source>
</evidence>
<dbReference type="EMBL" id="MN739654">
    <property type="protein sequence ID" value="QHT18251.1"/>
    <property type="molecule type" value="Genomic_DNA"/>
</dbReference>
<dbReference type="SUPFAM" id="SSF55257">
    <property type="entry name" value="RBP11-like subunits of RNA polymerase"/>
    <property type="match status" value="2"/>
</dbReference>
<dbReference type="GO" id="GO:0046983">
    <property type="term" value="F:protein dimerization activity"/>
    <property type="evidence" value="ECO:0007669"/>
    <property type="project" value="InterPro"/>
</dbReference>
<dbReference type="Pfam" id="PF13656">
    <property type="entry name" value="RNA_pol_L_2"/>
    <property type="match status" value="1"/>
</dbReference>
<dbReference type="GO" id="GO:0044423">
    <property type="term" value="C:virion component"/>
    <property type="evidence" value="ECO:0007669"/>
    <property type="project" value="UniProtKB-KW"/>
</dbReference>
<sequence length="441" mass="49976">MTSSVFQSIESVDRKTLKFVMSPTRVTYANTLRRAIQTEVSVLAFRADMSETGTTSDVVVYKNSTPMSNEMLADRIGLLPITPRPSDLEERAGWNREKILFRLQVKNDTDSVRLVTAADFECLEKRETVQEGEEDRVRIPNTAFFPPDPISGETCILAVLKPKQDGQAPEEIHLEAFATFGKGREHTRFNPSCQASYGYTRDEDPTKIQALFIAWLKDQKKVDASELEKQPERKTMLEREFRSLELFRCYKSDPDGEPMSFDFTVETVGPLTVETIVYEALISVSLLCEKYSTLDKGDLPEMVEIRPADARLKGYDVWFKEEDHTLGNLLQTWIDDNRIGREGGINFVGYKVPHPLRSDMVLRIGVEDGDEEKARLVVAEASRGCAEMFRNYANDWFLSTQGKKAAPAPKPVTNAEISLKGIKKPWNAHAESKQKKSSREQ</sequence>